<evidence type="ECO:0000256" key="7">
    <source>
        <dbReference type="ARBA" id="ARBA00023157"/>
    </source>
</evidence>
<evidence type="ECO:0000256" key="1">
    <source>
        <dbReference type="ARBA" id="ARBA00004123"/>
    </source>
</evidence>
<reference evidence="9 10" key="1">
    <citation type="submission" date="2019-06" db="EMBL/GenBank/DDBJ databases">
        <authorList>
            <person name="Palmer J.M."/>
        </authorList>
    </citation>
    <scope>NUCLEOTIDE SEQUENCE [LARGE SCALE GENOMIC DNA]</scope>
    <source>
        <strain evidence="9 10">TWF106</strain>
    </source>
</reference>
<dbReference type="PANTHER" id="PTHR47677">
    <property type="entry name" value="CYTOCHROME C OXIDASE ASSEMBLY FACTOR 6"/>
    <property type="match status" value="1"/>
</dbReference>
<accession>A0A7C8QQ21</accession>
<name>A0A7C8QQ21_ORBOL</name>
<gene>
    <name evidence="9" type="ORF">TWF106_006694</name>
</gene>
<dbReference type="InterPro" id="IPR048280">
    <property type="entry name" value="COX6B-like"/>
</dbReference>
<dbReference type="Gene3D" id="1.10.10.140">
    <property type="entry name" value="Cytochrome c oxidase, subunit VIb"/>
    <property type="match status" value="1"/>
</dbReference>
<dbReference type="FunFam" id="1.10.10.140:FF:000003">
    <property type="entry name" value="Cytochrome c oxidase assembly factor 6"/>
    <property type="match status" value="1"/>
</dbReference>
<dbReference type="InterPro" id="IPR048281">
    <property type="entry name" value="COA6_fun"/>
</dbReference>
<dbReference type="Pfam" id="PF02297">
    <property type="entry name" value="COX6B"/>
    <property type="match status" value="1"/>
</dbReference>
<keyword evidence="6" id="KW-0496">Mitochondrion</keyword>
<keyword evidence="5" id="KW-0963">Cytoplasm</keyword>
<comment type="subcellular location">
    <subcellularLocation>
        <location evidence="2">Cytoplasm</location>
    </subcellularLocation>
    <subcellularLocation>
        <location evidence="3">Mitochondrion intermembrane space</location>
    </subcellularLocation>
    <subcellularLocation>
        <location evidence="1">Nucleus</location>
    </subcellularLocation>
</comment>
<evidence type="ECO:0000256" key="8">
    <source>
        <dbReference type="ARBA" id="ARBA00023242"/>
    </source>
</evidence>
<dbReference type="AlphaFoldDB" id="A0A7C8QQ21"/>
<evidence type="ECO:0000256" key="5">
    <source>
        <dbReference type="ARBA" id="ARBA00022490"/>
    </source>
</evidence>
<proteinExistence type="inferred from homology"/>
<keyword evidence="8" id="KW-0539">Nucleus</keyword>
<dbReference type="PROSITE" id="PS51808">
    <property type="entry name" value="CHCH"/>
    <property type="match status" value="1"/>
</dbReference>
<evidence type="ECO:0000256" key="3">
    <source>
        <dbReference type="ARBA" id="ARBA00004569"/>
    </source>
</evidence>
<evidence type="ECO:0000313" key="9">
    <source>
        <dbReference type="EMBL" id="KAF3220636.1"/>
    </source>
</evidence>
<comment type="caution">
    <text evidence="9">The sequence shown here is derived from an EMBL/GenBank/DDBJ whole genome shotgun (WGS) entry which is preliminary data.</text>
</comment>
<dbReference type="Proteomes" id="UP000472727">
    <property type="component" value="Unassembled WGS sequence"/>
</dbReference>
<dbReference type="GO" id="GO:0005758">
    <property type="term" value="C:mitochondrial intermembrane space"/>
    <property type="evidence" value="ECO:0007669"/>
    <property type="project" value="UniProtKB-SubCell"/>
</dbReference>
<evidence type="ECO:0008006" key="11">
    <source>
        <dbReference type="Google" id="ProtNLM"/>
    </source>
</evidence>
<dbReference type="SUPFAM" id="SSF47694">
    <property type="entry name" value="Cytochrome c oxidase subunit h"/>
    <property type="match status" value="1"/>
</dbReference>
<dbReference type="GO" id="GO:0033617">
    <property type="term" value="P:mitochondrial respiratory chain complex IV assembly"/>
    <property type="evidence" value="ECO:0007669"/>
    <property type="project" value="TreeGrafter"/>
</dbReference>
<evidence type="ECO:0000256" key="4">
    <source>
        <dbReference type="ARBA" id="ARBA00006425"/>
    </source>
</evidence>
<sequence length="195" mass="21893">MSPFVGRKCIQDKPAVQHQPLKPALFTAYQTFCATSNPRKPAFQQKNSIPPPKLQNSFRPSPHHLHPTITATITKSPTMGLLSYLGFSSSTPPPPKTTAPDRSERAKCWESRDLFFTCLDKHDILDSIKDSELANKNCGNELKLFDRDCASSWVEYFKKRRVQEHKKAKLLEQMEAEGGQPLNAVAVAADQISKK</sequence>
<keyword evidence="7" id="KW-1015">Disulfide bond</keyword>
<dbReference type="InterPro" id="IPR036549">
    <property type="entry name" value="CX6/COA6-like_sf"/>
</dbReference>
<evidence type="ECO:0000256" key="2">
    <source>
        <dbReference type="ARBA" id="ARBA00004496"/>
    </source>
</evidence>
<dbReference type="EMBL" id="WIWS01000032">
    <property type="protein sequence ID" value="KAF3220636.1"/>
    <property type="molecule type" value="Genomic_DNA"/>
</dbReference>
<organism evidence="9 10">
    <name type="scientific">Orbilia oligospora</name>
    <name type="common">Nematode-trapping fungus</name>
    <name type="synonym">Arthrobotrys oligospora</name>
    <dbReference type="NCBI Taxonomy" id="2813651"/>
    <lineage>
        <taxon>Eukaryota</taxon>
        <taxon>Fungi</taxon>
        <taxon>Dikarya</taxon>
        <taxon>Ascomycota</taxon>
        <taxon>Pezizomycotina</taxon>
        <taxon>Orbiliomycetes</taxon>
        <taxon>Orbiliales</taxon>
        <taxon>Orbiliaceae</taxon>
        <taxon>Orbilia</taxon>
    </lineage>
</organism>
<dbReference type="GO" id="GO:0005634">
    <property type="term" value="C:nucleus"/>
    <property type="evidence" value="ECO:0007669"/>
    <property type="project" value="UniProtKB-SubCell"/>
</dbReference>
<dbReference type="PANTHER" id="PTHR47677:SF1">
    <property type="entry name" value="CYTOCHROME C OXIDASE ASSEMBLY FACTOR 6"/>
    <property type="match status" value="1"/>
</dbReference>
<evidence type="ECO:0000256" key="6">
    <source>
        <dbReference type="ARBA" id="ARBA00023128"/>
    </source>
</evidence>
<comment type="similarity">
    <text evidence="4">Belongs to the cytochrome c oxidase subunit 6B family.</text>
</comment>
<protein>
    <recommendedName>
        <fullName evidence="11">Cytochrome c oxidase subunit 6B</fullName>
    </recommendedName>
</protein>
<evidence type="ECO:0000313" key="10">
    <source>
        <dbReference type="Proteomes" id="UP000472727"/>
    </source>
</evidence>